<proteinExistence type="predicted"/>
<evidence type="ECO:0000313" key="3">
    <source>
        <dbReference type="Proteomes" id="UP000034098"/>
    </source>
</evidence>
<keyword evidence="1" id="KW-0472">Membrane</keyword>
<keyword evidence="3" id="KW-1185">Reference proteome</keyword>
<dbReference type="AlphaFoldDB" id="A0A0M2H5L2"/>
<protein>
    <submittedName>
        <fullName evidence="2">Uncharacterized protein</fullName>
    </submittedName>
</protein>
<gene>
    <name evidence="2" type="ORF">RS82_02396</name>
</gene>
<accession>A0A0M2H5L2</accession>
<keyword evidence="1" id="KW-1133">Transmembrane helix</keyword>
<reference evidence="2 3" key="1">
    <citation type="submission" date="2015-02" db="EMBL/GenBank/DDBJ databases">
        <title>Draft genome sequences of ten Microbacterium spp. with emphasis on heavy metal contaminated environments.</title>
        <authorList>
            <person name="Corretto E."/>
        </authorList>
    </citation>
    <scope>NUCLEOTIDE SEQUENCE [LARGE SCALE GENOMIC DNA]</scope>
    <source>
        <strain evidence="2 3">DSM 8608</strain>
    </source>
</reference>
<keyword evidence="1" id="KW-0812">Transmembrane</keyword>
<comment type="caution">
    <text evidence="2">The sequence shown here is derived from an EMBL/GenBank/DDBJ whole genome shotgun (WGS) entry which is preliminary data.</text>
</comment>
<feature type="transmembrane region" description="Helical" evidence="1">
    <location>
        <begin position="21"/>
        <end position="51"/>
    </location>
</feature>
<evidence type="ECO:0000256" key="1">
    <source>
        <dbReference type="SAM" id="Phobius"/>
    </source>
</evidence>
<dbReference type="PATRIC" id="fig|69370.6.peg.2439"/>
<evidence type="ECO:0000313" key="2">
    <source>
        <dbReference type="EMBL" id="KJL41780.1"/>
    </source>
</evidence>
<dbReference type="RefSeq" id="WP_045299680.1">
    <property type="nucleotide sequence ID" value="NZ_JAVDXG010000001.1"/>
</dbReference>
<sequence length="59" mass="5844">MVSTTSTVPVTRHRELSTAAALLLTIGGNIVVVTIAAIGVAGVAAAAVAVFGPQLMELL</sequence>
<organism evidence="2 3">
    <name type="scientific">Microbacterium trichothecenolyticum</name>
    <name type="common">Aureobacterium trichothecenolyticum</name>
    <dbReference type="NCBI Taxonomy" id="69370"/>
    <lineage>
        <taxon>Bacteria</taxon>
        <taxon>Bacillati</taxon>
        <taxon>Actinomycetota</taxon>
        <taxon>Actinomycetes</taxon>
        <taxon>Micrococcales</taxon>
        <taxon>Microbacteriaceae</taxon>
        <taxon>Microbacterium</taxon>
    </lineage>
</organism>
<dbReference type="EMBL" id="JYJA01000036">
    <property type="protein sequence ID" value="KJL41780.1"/>
    <property type="molecule type" value="Genomic_DNA"/>
</dbReference>
<name>A0A0M2H5L2_MICTR</name>
<dbReference type="Proteomes" id="UP000034098">
    <property type="component" value="Unassembled WGS sequence"/>
</dbReference>